<evidence type="ECO:0000313" key="2">
    <source>
        <dbReference type="Proteomes" id="UP000220922"/>
    </source>
</evidence>
<dbReference type="RefSeq" id="WP_097650628.1">
    <property type="nucleotide sequence ID" value="NZ_LYXE01000019.1"/>
</dbReference>
<keyword evidence="2" id="KW-1185">Reference proteome</keyword>
<organism evidence="1 2">
    <name type="scientific">Candidatus Chloroploca asiatica</name>
    <dbReference type="NCBI Taxonomy" id="1506545"/>
    <lineage>
        <taxon>Bacteria</taxon>
        <taxon>Bacillati</taxon>
        <taxon>Chloroflexota</taxon>
        <taxon>Chloroflexia</taxon>
        <taxon>Chloroflexales</taxon>
        <taxon>Chloroflexineae</taxon>
        <taxon>Oscillochloridaceae</taxon>
        <taxon>Candidatus Chloroploca</taxon>
    </lineage>
</organism>
<protein>
    <submittedName>
        <fullName evidence="1">Uncharacterized protein</fullName>
    </submittedName>
</protein>
<gene>
    <name evidence="1" type="ORF">A9Q02_21335</name>
</gene>
<sequence length="90" mass="10146">MPTNPDCTTQSPLLEAPHRLAVTIHLVGPQVEMLAKVAARHNELQERYHNPDSGTPPVYIDLESMAHVVLVIELEERCRRIEVALQKEQA</sequence>
<evidence type="ECO:0000313" key="1">
    <source>
        <dbReference type="EMBL" id="PDW00975.1"/>
    </source>
</evidence>
<dbReference type="AlphaFoldDB" id="A0A2H3KR46"/>
<comment type="caution">
    <text evidence="1">The sequence shown here is derived from an EMBL/GenBank/DDBJ whole genome shotgun (WGS) entry which is preliminary data.</text>
</comment>
<dbReference type="Proteomes" id="UP000220922">
    <property type="component" value="Unassembled WGS sequence"/>
</dbReference>
<dbReference type="EMBL" id="LYXE01000019">
    <property type="protein sequence ID" value="PDW00975.1"/>
    <property type="molecule type" value="Genomic_DNA"/>
</dbReference>
<proteinExistence type="predicted"/>
<name>A0A2H3KR46_9CHLR</name>
<accession>A0A2H3KR46</accession>
<reference evidence="1 2" key="1">
    <citation type="submission" date="2016-05" db="EMBL/GenBank/DDBJ databases">
        <authorList>
            <person name="Lavstsen T."/>
            <person name="Jespersen J.S."/>
        </authorList>
    </citation>
    <scope>NUCLEOTIDE SEQUENCE [LARGE SCALE GENOMIC DNA]</scope>
    <source>
        <strain evidence="1 2">B7-9</strain>
    </source>
</reference>